<dbReference type="Proteomes" id="UP000037460">
    <property type="component" value="Unassembled WGS sequence"/>
</dbReference>
<proteinExistence type="predicted"/>
<dbReference type="SUPFAM" id="SSF53756">
    <property type="entry name" value="UDP-Glycosyltransferase/glycogen phosphorylase"/>
    <property type="match status" value="1"/>
</dbReference>
<dbReference type="Pfam" id="PF03033">
    <property type="entry name" value="Glyco_transf_28"/>
    <property type="match status" value="1"/>
</dbReference>
<dbReference type="Gene3D" id="3.40.50.2000">
    <property type="entry name" value="Glycogen Phosphorylase B"/>
    <property type="match status" value="3"/>
</dbReference>
<comment type="caution">
    <text evidence="2">The sequence shown here is derived from an EMBL/GenBank/DDBJ whole genome shotgun (WGS) entry which is preliminary data.</text>
</comment>
<sequence>MKVIIICLGTRGDVEPLLALGKALLARGHAVTLCGPDNCEKWVRDEHGVAFAPMGLDFKVLMQSPEVRDLAEAHGAALVTAALAPVFPTRSFPFFLASAVAPLRCLNRATYMMPAMARTMHGAALAQWRRETLRLPARAPTVLEMGCRTDGSVAPRMCCVSPTVIARPDDWDDKTFMTGYWRLDDPAQWQPGADLAAFLAGAGAQPVVYIGFGSMTALAPAALAAIVLPAVTMLRLLLTIALALNVAAIPTSGDVANPIMSAQSQAVSFARDGKCQHCHCNANKWSKEISDKIQAKDADIAQLMRQPSWEPKAQIMLELASKWASLSARPVRRSGARDAADKAFEASAKSVRGVGLWTVNEFMIGLGRTDVLQTGCHEVKTGLKHLLEAEGKPPTVAAWSKASRFRPDHLTRVSNILRRLHRSVQASRSAKASACTDAQAALAAIPRDP</sequence>
<gene>
    <name evidence="2" type="ORF">Ctob_002111</name>
</gene>
<dbReference type="EMBL" id="JWZX01002723">
    <property type="protein sequence ID" value="KOO27382.1"/>
    <property type="molecule type" value="Genomic_DNA"/>
</dbReference>
<dbReference type="GO" id="GO:0016758">
    <property type="term" value="F:hexosyltransferase activity"/>
    <property type="evidence" value="ECO:0007669"/>
    <property type="project" value="InterPro"/>
</dbReference>
<protein>
    <submittedName>
        <fullName evidence="2">Sterol 3-beta-glucosyltransferase</fullName>
    </submittedName>
</protein>
<dbReference type="AlphaFoldDB" id="A0A0M0JM28"/>
<organism evidence="2 3">
    <name type="scientific">Chrysochromulina tobinii</name>
    <dbReference type="NCBI Taxonomy" id="1460289"/>
    <lineage>
        <taxon>Eukaryota</taxon>
        <taxon>Haptista</taxon>
        <taxon>Haptophyta</taxon>
        <taxon>Prymnesiophyceae</taxon>
        <taxon>Prymnesiales</taxon>
        <taxon>Chrysochromulinaceae</taxon>
        <taxon>Chrysochromulina</taxon>
    </lineage>
</organism>
<dbReference type="PANTHER" id="PTHR48050:SF13">
    <property type="entry name" value="STEROL 3-BETA-GLUCOSYLTRANSFERASE UGT80A2"/>
    <property type="match status" value="1"/>
</dbReference>
<dbReference type="PANTHER" id="PTHR48050">
    <property type="entry name" value="STEROL 3-BETA-GLUCOSYLTRANSFERASE"/>
    <property type="match status" value="1"/>
</dbReference>
<reference evidence="3" key="1">
    <citation type="journal article" date="2015" name="PLoS Genet.">
        <title>Genome Sequence and Transcriptome Analyses of Chrysochromulina tobin: Metabolic Tools for Enhanced Algal Fitness in the Prominent Order Prymnesiales (Haptophyceae).</title>
        <authorList>
            <person name="Hovde B.T."/>
            <person name="Deodato C.R."/>
            <person name="Hunsperger H.M."/>
            <person name="Ryken S.A."/>
            <person name="Yost W."/>
            <person name="Jha R.K."/>
            <person name="Patterson J."/>
            <person name="Monnat R.J. Jr."/>
            <person name="Barlow S.B."/>
            <person name="Starkenburg S.R."/>
            <person name="Cattolico R.A."/>
        </authorList>
    </citation>
    <scope>NUCLEOTIDE SEQUENCE</scope>
    <source>
        <strain evidence="3">CCMP291</strain>
    </source>
</reference>
<dbReference type="InterPro" id="IPR050426">
    <property type="entry name" value="Glycosyltransferase_28"/>
</dbReference>
<dbReference type="GO" id="GO:0005975">
    <property type="term" value="P:carbohydrate metabolic process"/>
    <property type="evidence" value="ECO:0007669"/>
    <property type="project" value="InterPro"/>
</dbReference>
<evidence type="ECO:0000313" key="3">
    <source>
        <dbReference type="Proteomes" id="UP000037460"/>
    </source>
</evidence>
<accession>A0A0M0JM28</accession>
<dbReference type="OrthoDB" id="5835829at2759"/>
<evidence type="ECO:0000313" key="2">
    <source>
        <dbReference type="EMBL" id="KOO27382.1"/>
    </source>
</evidence>
<keyword evidence="2" id="KW-0808">Transferase</keyword>
<name>A0A0M0JM28_9EUKA</name>
<evidence type="ECO:0000259" key="1">
    <source>
        <dbReference type="Pfam" id="PF03033"/>
    </source>
</evidence>
<keyword evidence="3" id="KW-1185">Reference proteome</keyword>
<feature type="domain" description="Glycosyltransferase family 28 N-terminal" evidence="1">
    <location>
        <begin position="3"/>
        <end position="71"/>
    </location>
</feature>
<dbReference type="InterPro" id="IPR004276">
    <property type="entry name" value="GlycoTrans_28_N"/>
</dbReference>